<name>A0ABQ5F997_9ASTR</name>
<protein>
    <submittedName>
        <fullName evidence="1">Protein phosphatase 1 regulatory inhibitor subunit PPP1R7</fullName>
    </submittedName>
</protein>
<organism evidence="1 2">
    <name type="scientific">Tanacetum coccineum</name>
    <dbReference type="NCBI Taxonomy" id="301880"/>
    <lineage>
        <taxon>Eukaryota</taxon>
        <taxon>Viridiplantae</taxon>
        <taxon>Streptophyta</taxon>
        <taxon>Embryophyta</taxon>
        <taxon>Tracheophyta</taxon>
        <taxon>Spermatophyta</taxon>
        <taxon>Magnoliopsida</taxon>
        <taxon>eudicotyledons</taxon>
        <taxon>Gunneridae</taxon>
        <taxon>Pentapetalae</taxon>
        <taxon>asterids</taxon>
        <taxon>campanulids</taxon>
        <taxon>Asterales</taxon>
        <taxon>Asteraceae</taxon>
        <taxon>Asteroideae</taxon>
        <taxon>Anthemideae</taxon>
        <taxon>Anthemidinae</taxon>
        <taxon>Tanacetum</taxon>
    </lineage>
</organism>
<dbReference type="SUPFAM" id="SSF52058">
    <property type="entry name" value="L domain-like"/>
    <property type="match status" value="1"/>
</dbReference>
<sequence length="114" mass="12776">MFRMDSTTMWVSDVSSNKLAAVEDIEKMTCLEDLWFNDNQPASIKGIVEAVSGSREKLTTIYLEHNPCHDEATNDGNRSMKSMGALYGPKIDISVSDAMKRKSWCATVQVIVKR</sequence>
<comment type="caution">
    <text evidence="1">The sequence shown here is derived from an EMBL/GenBank/DDBJ whole genome shotgun (WGS) entry which is preliminary data.</text>
</comment>
<reference evidence="1" key="2">
    <citation type="submission" date="2022-01" db="EMBL/GenBank/DDBJ databases">
        <authorList>
            <person name="Yamashiro T."/>
            <person name="Shiraishi A."/>
            <person name="Satake H."/>
            <person name="Nakayama K."/>
        </authorList>
    </citation>
    <scope>NUCLEOTIDE SEQUENCE</scope>
</reference>
<dbReference type="Gene3D" id="3.80.10.10">
    <property type="entry name" value="Ribonuclease Inhibitor"/>
    <property type="match status" value="1"/>
</dbReference>
<accession>A0ABQ5F997</accession>
<keyword evidence="2" id="KW-1185">Reference proteome</keyword>
<dbReference type="EMBL" id="BQNB010017155">
    <property type="protein sequence ID" value="GJT59968.1"/>
    <property type="molecule type" value="Genomic_DNA"/>
</dbReference>
<reference evidence="1" key="1">
    <citation type="journal article" date="2022" name="Int. J. Mol. Sci.">
        <title>Draft Genome of Tanacetum Coccineum: Genomic Comparison of Closely Related Tanacetum-Family Plants.</title>
        <authorList>
            <person name="Yamashiro T."/>
            <person name="Shiraishi A."/>
            <person name="Nakayama K."/>
            <person name="Satake H."/>
        </authorList>
    </citation>
    <scope>NUCLEOTIDE SEQUENCE</scope>
</reference>
<evidence type="ECO:0000313" key="1">
    <source>
        <dbReference type="EMBL" id="GJT59968.1"/>
    </source>
</evidence>
<dbReference type="Proteomes" id="UP001151760">
    <property type="component" value="Unassembled WGS sequence"/>
</dbReference>
<dbReference type="InterPro" id="IPR032675">
    <property type="entry name" value="LRR_dom_sf"/>
</dbReference>
<proteinExistence type="predicted"/>
<evidence type="ECO:0000313" key="2">
    <source>
        <dbReference type="Proteomes" id="UP001151760"/>
    </source>
</evidence>
<gene>
    <name evidence="1" type="ORF">Tco_1003501</name>
</gene>